<name>A0ACB8UWU8_9EURO</name>
<accession>A0ACB8UWU8</accession>
<dbReference type="EMBL" id="JALBCA010000043">
    <property type="protein sequence ID" value="KAI2386969.1"/>
    <property type="molecule type" value="Genomic_DNA"/>
</dbReference>
<protein>
    <submittedName>
        <fullName evidence="1">Uncharacterized protein</fullName>
    </submittedName>
</protein>
<evidence type="ECO:0000313" key="1">
    <source>
        <dbReference type="EMBL" id="KAI2386969.1"/>
    </source>
</evidence>
<comment type="caution">
    <text evidence="1">The sequence shown here is derived from an EMBL/GenBank/DDBJ whole genome shotgun (WGS) entry which is preliminary data.</text>
</comment>
<organism evidence="1">
    <name type="scientific">Ophidiomyces ophidiicola</name>
    <dbReference type="NCBI Taxonomy" id="1387563"/>
    <lineage>
        <taxon>Eukaryota</taxon>
        <taxon>Fungi</taxon>
        <taxon>Dikarya</taxon>
        <taxon>Ascomycota</taxon>
        <taxon>Pezizomycotina</taxon>
        <taxon>Eurotiomycetes</taxon>
        <taxon>Eurotiomycetidae</taxon>
        <taxon>Onygenales</taxon>
        <taxon>Onygenaceae</taxon>
        <taxon>Ophidiomyces</taxon>
    </lineage>
</organism>
<gene>
    <name evidence="1" type="ORF">LOY88_003352</name>
</gene>
<reference evidence="1" key="1">
    <citation type="journal article" date="2022" name="bioRxiv">
        <title>Population genetic analysis of Ophidiomyces ophidiicola, the causative agent of snake fungal disease, indicates recent introductions to the USA.</title>
        <authorList>
            <person name="Ladner J.T."/>
            <person name="Palmer J.M."/>
            <person name="Ettinger C.L."/>
            <person name="Stajich J.E."/>
            <person name="Farrell T.M."/>
            <person name="Glorioso B.M."/>
            <person name="Lawson B."/>
            <person name="Price S.J."/>
            <person name="Stengle A.G."/>
            <person name="Grear D.A."/>
            <person name="Lorch J.M."/>
        </authorList>
    </citation>
    <scope>NUCLEOTIDE SEQUENCE</scope>
    <source>
        <strain evidence="1">NWHC 24266-5</strain>
    </source>
</reference>
<proteinExistence type="predicted"/>
<sequence>MASGAFFDPMRLLRVAPLISSTGTLVYATAELIYNSSFLHHSVRKTSNELLPNWWNVVFHRGVWVVLALNLTTSTTAIANLILDHHFSIPTFSTKLYLAGLVGAVGHLLFVPWVAGPIRDIIDGRSTGGASGDMEKWLGFHRMRMVTADLVAWVAFLGAFSSTPFY</sequence>